<evidence type="ECO:0000313" key="3">
    <source>
        <dbReference type="EMBL" id="TEB28583.1"/>
    </source>
</evidence>
<dbReference type="AlphaFoldDB" id="A0A4Y7T338"/>
<evidence type="ECO:0000256" key="1">
    <source>
        <dbReference type="SAM" id="Phobius"/>
    </source>
</evidence>
<keyword evidence="1" id="KW-0812">Transmembrane</keyword>
<gene>
    <name evidence="3" type="ORF">FA13DRAFT_773106</name>
</gene>
<protein>
    <recommendedName>
        <fullName evidence="2">DUF6533 domain-containing protein</fullName>
    </recommendedName>
</protein>
<keyword evidence="1" id="KW-0472">Membrane</keyword>
<feature type="transmembrane region" description="Helical" evidence="1">
    <location>
        <begin position="26"/>
        <end position="48"/>
    </location>
</feature>
<keyword evidence="1" id="KW-1133">Transmembrane helix</keyword>
<dbReference type="EMBL" id="QPFP01000031">
    <property type="protein sequence ID" value="TEB28583.1"/>
    <property type="molecule type" value="Genomic_DNA"/>
</dbReference>
<evidence type="ECO:0000259" key="2">
    <source>
        <dbReference type="Pfam" id="PF20151"/>
    </source>
</evidence>
<dbReference type="Proteomes" id="UP000298030">
    <property type="component" value="Unassembled WGS sequence"/>
</dbReference>
<dbReference type="Pfam" id="PF20151">
    <property type="entry name" value="DUF6533"/>
    <property type="match status" value="1"/>
</dbReference>
<name>A0A4Y7T338_COPMI</name>
<feature type="domain" description="DUF6533" evidence="2">
    <location>
        <begin position="25"/>
        <end position="67"/>
    </location>
</feature>
<feature type="transmembrane region" description="Helical" evidence="1">
    <location>
        <begin position="123"/>
        <end position="143"/>
    </location>
</feature>
<evidence type="ECO:0000313" key="4">
    <source>
        <dbReference type="Proteomes" id="UP000298030"/>
    </source>
</evidence>
<sequence>MAISAEQIQALSDAITIWRRQESINIAFYCLYVYYVLTTVAEEIAIILPQRWNRGKMLYMICRYGLLVVIALEFSRDYRNYYPTSPNACKVLFIITRVVYNIFIVVCDFSLALCLGALLQAKALYLVGIVILSCGIPLVNAIFQSSIILSISCGTNFPHRRGTWLCLLRSRRLDGENHSAYWS</sequence>
<organism evidence="3 4">
    <name type="scientific">Coprinellus micaceus</name>
    <name type="common">Glistening ink-cap mushroom</name>
    <name type="synonym">Coprinus micaceus</name>
    <dbReference type="NCBI Taxonomy" id="71717"/>
    <lineage>
        <taxon>Eukaryota</taxon>
        <taxon>Fungi</taxon>
        <taxon>Dikarya</taxon>
        <taxon>Basidiomycota</taxon>
        <taxon>Agaricomycotina</taxon>
        <taxon>Agaricomycetes</taxon>
        <taxon>Agaricomycetidae</taxon>
        <taxon>Agaricales</taxon>
        <taxon>Agaricineae</taxon>
        <taxon>Psathyrellaceae</taxon>
        <taxon>Coprinellus</taxon>
    </lineage>
</organism>
<feature type="transmembrane region" description="Helical" evidence="1">
    <location>
        <begin position="94"/>
        <end position="116"/>
    </location>
</feature>
<keyword evidence="4" id="KW-1185">Reference proteome</keyword>
<proteinExistence type="predicted"/>
<feature type="transmembrane region" description="Helical" evidence="1">
    <location>
        <begin position="57"/>
        <end position="74"/>
    </location>
</feature>
<reference evidence="3 4" key="1">
    <citation type="journal article" date="2019" name="Nat. Ecol. Evol.">
        <title>Megaphylogeny resolves global patterns of mushroom evolution.</title>
        <authorList>
            <person name="Varga T."/>
            <person name="Krizsan K."/>
            <person name="Foldi C."/>
            <person name="Dima B."/>
            <person name="Sanchez-Garcia M."/>
            <person name="Sanchez-Ramirez S."/>
            <person name="Szollosi G.J."/>
            <person name="Szarkandi J.G."/>
            <person name="Papp V."/>
            <person name="Albert L."/>
            <person name="Andreopoulos W."/>
            <person name="Angelini C."/>
            <person name="Antonin V."/>
            <person name="Barry K.W."/>
            <person name="Bougher N.L."/>
            <person name="Buchanan P."/>
            <person name="Buyck B."/>
            <person name="Bense V."/>
            <person name="Catcheside P."/>
            <person name="Chovatia M."/>
            <person name="Cooper J."/>
            <person name="Damon W."/>
            <person name="Desjardin D."/>
            <person name="Finy P."/>
            <person name="Geml J."/>
            <person name="Haridas S."/>
            <person name="Hughes K."/>
            <person name="Justo A."/>
            <person name="Karasinski D."/>
            <person name="Kautmanova I."/>
            <person name="Kiss B."/>
            <person name="Kocsube S."/>
            <person name="Kotiranta H."/>
            <person name="LaButti K.M."/>
            <person name="Lechner B.E."/>
            <person name="Liimatainen K."/>
            <person name="Lipzen A."/>
            <person name="Lukacs Z."/>
            <person name="Mihaltcheva S."/>
            <person name="Morgado L.N."/>
            <person name="Niskanen T."/>
            <person name="Noordeloos M.E."/>
            <person name="Ohm R.A."/>
            <person name="Ortiz-Santana B."/>
            <person name="Ovrebo C."/>
            <person name="Racz N."/>
            <person name="Riley R."/>
            <person name="Savchenko A."/>
            <person name="Shiryaev A."/>
            <person name="Soop K."/>
            <person name="Spirin V."/>
            <person name="Szebenyi C."/>
            <person name="Tomsovsky M."/>
            <person name="Tulloss R.E."/>
            <person name="Uehling J."/>
            <person name="Grigoriev I.V."/>
            <person name="Vagvolgyi C."/>
            <person name="Papp T."/>
            <person name="Martin F.M."/>
            <person name="Miettinen O."/>
            <person name="Hibbett D.S."/>
            <person name="Nagy L.G."/>
        </authorList>
    </citation>
    <scope>NUCLEOTIDE SEQUENCE [LARGE SCALE GENOMIC DNA]</scope>
    <source>
        <strain evidence="3 4">FP101781</strain>
    </source>
</reference>
<dbReference type="InterPro" id="IPR045340">
    <property type="entry name" value="DUF6533"/>
</dbReference>
<comment type="caution">
    <text evidence="3">The sequence shown here is derived from an EMBL/GenBank/DDBJ whole genome shotgun (WGS) entry which is preliminary data.</text>
</comment>
<accession>A0A4Y7T338</accession>